<name>A0A285P307_9BACI</name>
<dbReference type="OrthoDB" id="2182676at2"/>
<keyword evidence="1" id="KW-1133">Transmembrane helix</keyword>
<gene>
    <name evidence="2" type="ORF">SAMN05421503_2691</name>
</gene>
<proteinExistence type="predicted"/>
<evidence type="ECO:0000256" key="1">
    <source>
        <dbReference type="SAM" id="Phobius"/>
    </source>
</evidence>
<feature type="transmembrane region" description="Helical" evidence="1">
    <location>
        <begin position="104"/>
        <end position="125"/>
    </location>
</feature>
<sequence>MLKKAMKNLDKTLLWITRFAYLNALFLLYSLLGLLIAGVAPATAAALQVSRKLLNGEEVKLHPAFRQAYKEEFWAANKLGWLLAAAGFILYINYLLIRQADGQLFFLVPFLFYVLILFYMTVVIWSFPLLAQYKAGTFQIVKNAFIIGLTRFHMTLSIGVLLFAVLYHSIGLPVLLLFFCFSFSAFGWMWLSLKVFSTMKLQKQLAS</sequence>
<feature type="transmembrane region" description="Helical" evidence="1">
    <location>
        <begin position="79"/>
        <end position="97"/>
    </location>
</feature>
<dbReference type="RefSeq" id="WP_097042899.1">
    <property type="nucleotide sequence ID" value="NZ_OBEK01000004.1"/>
</dbReference>
<dbReference type="EMBL" id="OBEK01000004">
    <property type="protein sequence ID" value="SNZ15647.1"/>
    <property type="molecule type" value="Genomic_DNA"/>
</dbReference>
<dbReference type="Pfam" id="PF04854">
    <property type="entry name" value="DUF624"/>
    <property type="match status" value="1"/>
</dbReference>
<evidence type="ECO:0000313" key="3">
    <source>
        <dbReference type="Proteomes" id="UP000219356"/>
    </source>
</evidence>
<dbReference type="AlphaFoldDB" id="A0A285P307"/>
<protein>
    <submittedName>
        <fullName evidence="2">Uncharacterized membrane protein YesL</fullName>
    </submittedName>
</protein>
<dbReference type="InterPro" id="IPR006938">
    <property type="entry name" value="DUF624"/>
</dbReference>
<organism evidence="2 3">
    <name type="scientific">Terribacillus aidingensis</name>
    <dbReference type="NCBI Taxonomy" id="586416"/>
    <lineage>
        <taxon>Bacteria</taxon>
        <taxon>Bacillati</taxon>
        <taxon>Bacillota</taxon>
        <taxon>Bacilli</taxon>
        <taxon>Bacillales</taxon>
        <taxon>Bacillaceae</taxon>
        <taxon>Terribacillus</taxon>
    </lineage>
</organism>
<keyword evidence="1" id="KW-0812">Transmembrane</keyword>
<feature type="transmembrane region" description="Helical" evidence="1">
    <location>
        <begin position="174"/>
        <end position="191"/>
    </location>
</feature>
<accession>A0A285P307</accession>
<dbReference type="Proteomes" id="UP000219356">
    <property type="component" value="Unassembled WGS sequence"/>
</dbReference>
<evidence type="ECO:0000313" key="2">
    <source>
        <dbReference type="EMBL" id="SNZ15647.1"/>
    </source>
</evidence>
<feature type="transmembrane region" description="Helical" evidence="1">
    <location>
        <begin position="145"/>
        <end position="167"/>
    </location>
</feature>
<keyword evidence="3" id="KW-1185">Reference proteome</keyword>
<reference evidence="3" key="1">
    <citation type="submission" date="2017-09" db="EMBL/GenBank/DDBJ databases">
        <authorList>
            <person name="Varghese N."/>
            <person name="Submissions S."/>
        </authorList>
    </citation>
    <scope>NUCLEOTIDE SEQUENCE [LARGE SCALE GENOMIC DNA]</scope>
    <source>
        <strain evidence="3">CGMCC 1.8913</strain>
    </source>
</reference>
<keyword evidence="1" id="KW-0472">Membrane</keyword>